<reference evidence="2 3" key="1">
    <citation type="submission" date="2024-01" db="EMBL/GenBank/DDBJ databases">
        <title>The genome sequence of Erythrobacteraceae sp. strain 1XM1-14.</title>
        <authorList>
            <person name="Liu Y."/>
        </authorList>
    </citation>
    <scope>NUCLEOTIDE SEQUENCE [LARGE SCALE GENOMIC DNA]</scope>
    <source>
        <strain evidence="2 3">1XM1-14</strain>
    </source>
</reference>
<dbReference type="InterPro" id="IPR013216">
    <property type="entry name" value="Methyltransf_11"/>
</dbReference>
<keyword evidence="2" id="KW-0489">Methyltransferase</keyword>
<sequence length="312" mass="34093">MSPPNAAWNEFWANNQGPNDQLGCLPAGSLLTDAAQHAWDGFAKGLPKSARVLDLATGDGRVMRWLQATRRDLKLTGVDMADRLPEAPRGTKLKAGVRMEALPFPHARFDAVTSQFGFEYGKTAAVAKEAARVLRTGGALAILTHRKDGPILAHNLRRRKHIRWAIGQKDLPDIAKRSLRLRQSGISVVPKQILQAPEEGARIHGPQSAAWEIAEAIKRSLVLGMHDHPANVARLIDTIAMRAQNELDRITSLEFACENTADEKPLRGASLPPVSKLCRTFPCMCRESSRPLPIFVSTGCASYARSSLTCSS</sequence>
<comment type="caution">
    <text evidence="2">The sequence shown here is derived from an EMBL/GenBank/DDBJ whole genome shotgun (WGS) entry which is preliminary data.</text>
</comment>
<feature type="domain" description="Methyltransferase type 11" evidence="1">
    <location>
        <begin position="53"/>
        <end position="142"/>
    </location>
</feature>
<dbReference type="Pfam" id="PF08241">
    <property type="entry name" value="Methyltransf_11"/>
    <property type="match status" value="1"/>
</dbReference>
<keyword evidence="2" id="KW-0808">Transferase</keyword>
<keyword evidence="3" id="KW-1185">Reference proteome</keyword>
<dbReference type="InterPro" id="IPR029063">
    <property type="entry name" value="SAM-dependent_MTases_sf"/>
</dbReference>
<dbReference type="CDD" id="cd02440">
    <property type="entry name" value="AdoMet_MTases"/>
    <property type="match status" value="1"/>
</dbReference>
<evidence type="ECO:0000313" key="3">
    <source>
        <dbReference type="Proteomes" id="UP001343492"/>
    </source>
</evidence>
<evidence type="ECO:0000313" key="2">
    <source>
        <dbReference type="EMBL" id="MEE1877398.1"/>
    </source>
</evidence>
<name>A0ABU7GE78_9SPHN</name>
<dbReference type="GO" id="GO:0008168">
    <property type="term" value="F:methyltransferase activity"/>
    <property type="evidence" value="ECO:0007669"/>
    <property type="project" value="UniProtKB-KW"/>
</dbReference>
<dbReference type="GO" id="GO:0032259">
    <property type="term" value="P:methylation"/>
    <property type="evidence" value="ECO:0007669"/>
    <property type="project" value="UniProtKB-KW"/>
</dbReference>
<protein>
    <submittedName>
        <fullName evidence="2">Class I SAM-dependent methyltransferase</fullName>
        <ecNumber evidence="2">2.1.-.-</ecNumber>
    </submittedName>
</protein>
<dbReference type="EMBL" id="JAZDQV010000005">
    <property type="protein sequence ID" value="MEE1877398.1"/>
    <property type="molecule type" value="Genomic_DNA"/>
</dbReference>
<organism evidence="2 3">
    <name type="scientific">Altererythrobacter litoralis</name>
    <dbReference type="NCBI Taxonomy" id="3113904"/>
    <lineage>
        <taxon>Bacteria</taxon>
        <taxon>Pseudomonadati</taxon>
        <taxon>Pseudomonadota</taxon>
        <taxon>Alphaproteobacteria</taxon>
        <taxon>Sphingomonadales</taxon>
        <taxon>Erythrobacteraceae</taxon>
        <taxon>Altererythrobacter</taxon>
    </lineage>
</organism>
<dbReference type="PANTHER" id="PTHR42912">
    <property type="entry name" value="METHYLTRANSFERASE"/>
    <property type="match status" value="1"/>
</dbReference>
<dbReference type="EC" id="2.1.-.-" evidence="2"/>
<dbReference type="RefSeq" id="WP_354144500.1">
    <property type="nucleotide sequence ID" value="NZ_JAZDQV010000005.1"/>
</dbReference>
<dbReference type="SUPFAM" id="SSF53335">
    <property type="entry name" value="S-adenosyl-L-methionine-dependent methyltransferases"/>
    <property type="match status" value="1"/>
</dbReference>
<dbReference type="Proteomes" id="UP001343492">
    <property type="component" value="Unassembled WGS sequence"/>
</dbReference>
<gene>
    <name evidence="2" type="ORF">VRS74_06830</name>
</gene>
<dbReference type="InterPro" id="IPR050508">
    <property type="entry name" value="Methyltransf_Superfamily"/>
</dbReference>
<proteinExistence type="predicted"/>
<accession>A0ABU7GE78</accession>
<dbReference type="Gene3D" id="3.40.50.150">
    <property type="entry name" value="Vaccinia Virus protein VP39"/>
    <property type="match status" value="1"/>
</dbReference>
<evidence type="ECO:0000259" key="1">
    <source>
        <dbReference type="Pfam" id="PF08241"/>
    </source>
</evidence>